<dbReference type="Proteomes" id="UP001058093">
    <property type="component" value="Segment"/>
</dbReference>
<dbReference type="EMBL" id="MZ605293">
    <property type="protein sequence ID" value="QYW06700.1"/>
    <property type="molecule type" value="Genomic_DNA"/>
</dbReference>
<proteinExistence type="predicted"/>
<gene>
    <name evidence="1" type="ORF">uav_169</name>
</gene>
<protein>
    <submittedName>
        <fullName evidence="1">Uncharacterized protein</fullName>
    </submittedName>
</protein>
<evidence type="ECO:0000313" key="1">
    <source>
        <dbReference type="EMBL" id="QYW06700.1"/>
    </source>
</evidence>
<reference evidence="1" key="1">
    <citation type="submission" date="2021-07" db="EMBL/GenBank/DDBJ databases">
        <title>Complete genome sequence and phylogenomic analysis of the two lytic bacteriophage isolated from terrestrial biotopes of Antarctica.</title>
        <authorList>
            <person name="Holovan V."/>
            <person name="Rabalski L."/>
            <person name="Zlatohurska M."/>
            <person name="Andriichuk O."/>
            <person name="Budzanivska I."/>
            <person name="Shevchenko O."/>
            <person name="Gupalo A."/>
        </authorList>
    </citation>
    <scope>NUCLEOTIDE SEQUENCE</scope>
</reference>
<name>A0A975UY53_9CAUD</name>
<sequence length="89" mass="10239">MTVKTCVTCIYKKGSKCTKQELKPKIDLVTGQLRPQAFRYFSCETQRRFSFASCGAEGKWWKPIKSAQEKHHGPNIFQRAIISLLGVFR</sequence>
<keyword evidence="2" id="KW-1185">Reference proteome</keyword>
<organism evidence="1 2">
    <name type="scientific">Pseudomonas phage UAVern</name>
    <dbReference type="NCBI Taxonomy" id="2856997"/>
    <lineage>
        <taxon>Viruses</taxon>
        <taxon>Duplodnaviria</taxon>
        <taxon>Heunggongvirae</taxon>
        <taxon>Uroviricota</taxon>
        <taxon>Caudoviricetes</taxon>
        <taxon>Vandenendeviridae</taxon>
        <taxon>Gorskivirinae</taxon>
        <taxon>Uavernvirus</taxon>
        <taxon>Uavernvirus uavern</taxon>
    </lineage>
</organism>
<evidence type="ECO:0000313" key="2">
    <source>
        <dbReference type="Proteomes" id="UP001058093"/>
    </source>
</evidence>
<accession>A0A975UY53</accession>